<protein>
    <submittedName>
        <fullName evidence="2">Uncharacterized protein</fullName>
    </submittedName>
</protein>
<reference evidence="3" key="1">
    <citation type="journal article" date="2023" name="Int. J. Syst. Evol. Microbiol.">
        <title>Mesoterricola silvestris gen. nov., sp. nov., Mesoterricola sediminis sp. nov., Geothrix oryzae sp. nov., Geothrix edaphica sp. nov., Geothrix rubra sp. nov., and Geothrix limicola sp. nov., six novel members of Acidobacteriota isolated from soils.</title>
        <authorList>
            <person name="Itoh H."/>
            <person name="Sugisawa Y."/>
            <person name="Mise K."/>
            <person name="Xu Z."/>
            <person name="Kuniyasu M."/>
            <person name="Ushijima N."/>
            <person name="Kawano K."/>
            <person name="Kobayashi E."/>
            <person name="Shiratori Y."/>
            <person name="Masuda Y."/>
            <person name="Senoo K."/>
        </authorList>
    </citation>
    <scope>NUCLEOTIDE SEQUENCE [LARGE SCALE GENOMIC DNA]</scope>
    <source>
        <strain evidence="3">Red222</strain>
    </source>
</reference>
<proteinExistence type="predicted"/>
<keyword evidence="1" id="KW-0472">Membrane</keyword>
<accession>A0ABN6V3N3</accession>
<keyword evidence="1" id="KW-0812">Transmembrane</keyword>
<name>A0ABN6V3N3_9BACT</name>
<dbReference type="Proteomes" id="UP001242010">
    <property type="component" value="Chromosome"/>
</dbReference>
<dbReference type="RefSeq" id="WP_286354222.1">
    <property type="nucleotide sequence ID" value="NZ_AP027079.1"/>
</dbReference>
<evidence type="ECO:0000313" key="2">
    <source>
        <dbReference type="EMBL" id="BDU70504.1"/>
    </source>
</evidence>
<evidence type="ECO:0000256" key="1">
    <source>
        <dbReference type="SAM" id="Phobius"/>
    </source>
</evidence>
<feature type="transmembrane region" description="Helical" evidence="1">
    <location>
        <begin position="92"/>
        <end position="113"/>
    </location>
</feature>
<organism evidence="2 3">
    <name type="scientific">Geothrix oryzae</name>
    <dbReference type="NCBI Taxonomy" id="2927975"/>
    <lineage>
        <taxon>Bacteria</taxon>
        <taxon>Pseudomonadati</taxon>
        <taxon>Acidobacteriota</taxon>
        <taxon>Holophagae</taxon>
        <taxon>Holophagales</taxon>
        <taxon>Holophagaceae</taxon>
        <taxon>Geothrix</taxon>
    </lineage>
</organism>
<feature type="transmembrane region" description="Helical" evidence="1">
    <location>
        <begin position="59"/>
        <end position="80"/>
    </location>
</feature>
<gene>
    <name evidence="2" type="ORF">GETHOR_26050</name>
</gene>
<keyword evidence="3" id="KW-1185">Reference proteome</keyword>
<sequence>MAKVLRLLLAVLLGFVVGSLVNGGLILLSGKVIPPPAGADVTTTEGLKASLHLFEAKHFIFPFLAHALGTLSGAFVAGLLAPRRSALPAYTVGGLFLLGGLASVLMLPAPAWFSTLDLVLAYLPAAWLGQALAIQIQSDRNSDD</sequence>
<dbReference type="EMBL" id="AP027079">
    <property type="protein sequence ID" value="BDU70504.1"/>
    <property type="molecule type" value="Genomic_DNA"/>
</dbReference>
<keyword evidence="1" id="KW-1133">Transmembrane helix</keyword>
<evidence type="ECO:0000313" key="3">
    <source>
        <dbReference type="Proteomes" id="UP001242010"/>
    </source>
</evidence>